<dbReference type="Pfam" id="PF04371">
    <property type="entry name" value="PAD_porph"/>
    <property type="match status" value="1"/>
</dbReference>
<sequence length="373" mass="41684">MIISGLIEVFYPRFGRKKLQLFNDAHRLGLMKNLALQLSIGLITMLPLSIKAELIVLASPQSHDKYYSKVIDDIFDFHVDYAKKIIQHGDNVVILTDQQLYPDYVKALGKQHVAIAPMQDIWMRDFSSANPNQPILFRYTAAGQGGGKKAQATSDDVQADFKAYSQKAGLQFIQTPLLNDGGNWVEDGYGNVVISTKFLSDNHLSETAARQKLIQLTGAKHIAFIEADEQGGLEHADGVVSFIEKETVVINSYPEDPDYSKQLKADLQRGIPNIKIHEIVTPYDGSQIYDEKFGSACGLYTNMLVTPERIYFPQFGIKQDAVALQQIRRLTKRTVIPVQSAQVCKMGGGVRCMSWQLRGKNAELMSKFLIKAP</sequence>
<evidence type="ECO:0000313" key="2">
    <source>
        <dbReference type="EMBL" id="ENV23462.1"/>
    </source>
</evidence>
<evidence type="ECO:0008006" key="4">
    <source>
        <dbReference type="Google" id="ProtNLM"/>
    </source>
</evidence>
<dbReference type="PANTHER" id="PTHR31377:SF0">
    <property type="entry name" value="AGMATINE DEIMINASE-RELATED"/>
    <property type="match status" value="1"/>
</dbReference>
<accession>N8XG26</accession>
<dbReference type="GO" id="GO:0047632">
    <property type="term" value="F:agmatine deiminase activity"/>
    <property type="evidence" value="ECO:0007669"/>
    <property type="project" value="TreeGrafter"/>
</dbReference>
<dbReference type="Proteomes" id="UP000013270">
    <property type="component" value="Unassembled WGS sequence"/>
</dbReference>
<dbReference type="PANTHER" id="PTHR31377">
    <property type="entry name" value="AGMATINE DEIMINASE-RELATED"/>
    <property type="match status" value="1"/>
</dbReference>
<dbReference type="Gene3D" id="3.75.10.10">
    <property type="entry name" value="L-arginine/glycine Amidinotransferase, Chain A"/>
    <property type="match status" value="1"/>
</dbReference>
<reference evidence="2 3" key="1">
    <citation type="submission" date="2013-02" db="EMBL/GenBank/DDBJ databases">
        <title>The Genome Sequence of Acinetobacter bereziniae NIPH 3.</title>
        <authorList>
            <consortium name="The Broad Institute Genome Sequencing Platform"/>
            <consortium name="The Broad Institute Genome Sequencing Center for Infectious Disease"/>
            <person name="Cerqueira G."/>
            <person name="Feldgarden M."/>
            <person name="Courvalin P."/>
            <person name="Perichon B."/>
            <person name="Grillot-Courvalin C."/>
            <person name="Clermont D."/>
            <person name="Rocha E."/>
            <person name="Yoon E.-J."/>
            <person name="Nemec A."/>
            <person name="Walker B."/>
            <person name="Young S.K."/>
            <person name="Zeng Q."/>
            <person name="Gargeya S."/>
            <person name="Fitzgerald M."/>
            <person name="Haas B."/>
            <person name="Abouelleil A."/>
            <person name="Alvarado L."/>
            <person name="Arachchi H.M."/>
            <person name="Berlin A.M."/>
            <person name="Chapman S.B."/>
            <person name="Dewar J."/>
            <person name="Goldberg J."/>
            <person name="Griggs A."/>
            <person name="Gujja S."/>
            <person name="Hansen M."/>
            <person name="Howarth C."/>
            <person name="Imamovic A."/>
            <person name="Larimer J."/>
            <person name="McCowan C."/>
            <person name="Murphy C."/>
            <person name="Neiman D."/>
            <person name="Pearson M."/>
            <person name="Priest M."/>
            <person name="Roberts A."/>
            <person name="Saif S."/>
            <person name="Shea T."/>
            <person name="Sisk P."/>
            <person name="Sykes S."/>
            <person name="Wortman J."/>
            <person name="Nusbaum C."/>
            <person name="Birren B."/>
        </authorList>
    </citation>
    <scope>NUCLEOTIDE SEQUENCE [LARGE SCALE GENOMIC DNA]</scope>
    <source>
        <strain evidence="2 3">NIPH 3</strain>
    </source>
</reference>
<keyword evidence="1" id="KW-0378">Hydrolase</keyword>
<dbReference type="PATRIC" id="fig|1217651.3.peg.557"/>
<dbReference type="SUPFAM" id="SSF55909">
    <property type="entry name" value="Pentein"/>
    <property type="match status" value="1"/>
</dbReference>
<dbReference type="HOGENOM" id="CLU_051978_0_0_6"/>
<organism evidence="2 3">
    <name type="scientific">Acinetobacter bereziniae NIPH 3</name>
    <dbReference type="NCBI Taxonomy" id="1217651"/>
    <lineage>
        <taxon>Bacteria</taxon>
        <taxon>Pseudomonadati</taxon>
        <taxon>Pseudomonadota</taxon>
        <taxon>Gammaproteobacteria</taxon>
        <taxon>Moraxellales</taxon>
        <taxon>Moraxellaceae</taxon>
        <taxon>Acinetobacter</taxon>
    </lineage>
</organism>
<name>N8XG26_ACIBZ</name>
<protein>
    <recommendedName>
        <fullName evidence="4">Agmatine deiminase</fullName>
    </recommendedName>
</protein>
<comment type="caution">
    <text evidence="2">The sequence shown here is derived from an EMBL/GenBank/DDBJ whole genome shotgun (WGS) entry which is preliminary data.</text>
</comment>
<proteinExistence type="predicted"/>
<evidence type="ECO:0000313" key="3">
    <source>
        <dbReference type="Proteomes" id="UP000013270"/>
    </source>
</evidence>
<dbReference type="GO" id="GO:0009446">
    <property type="term" value="P:putrescine biosynthetic process"/>
    <property type="evidence" value="ECO:0007669"/>
    <property type="project" value="InterPro"/>
</dbReference>
<dbReference type="InterPro" id="IPR007466">
    <property type="entry name" value="Peptidyl-Arg-deiminase_porph"/>
</dbReference>
<dbReference type="EMBL" id="APPK01000012">
    <property type="protein sequence ID" value="ENV23462.1"/>
    <property type="molecule type" value="Genomic_DNA"/>
</dbReference>
<evidence type="ECO:0000256" key="1">
    <source>
        <dbReference type="ARBA" id="ARBA00022801"/>
    </source>
</evidence>
<gene>
    <name evidence="2" type="ORF">F963_00576</name>
</gene>
<dbReference type="AlphaFoldDB" id="N8XG26"/>
<dbReference type="GO" id="GO:0004668">
    <property type="term" value="F:protein-arginine deiminase activity"/>
    <property type="evidence" value="ECO:0007669"/>
    <property type="project" value="InterPro"/>
</dbReference>